<proteinExistence type="predicted"/>
<evidence type="ECO:0000313" key="2">
    <source>
        <dbReference type="Proteomes" id="UP000241925"/>
    </source>
</evidence>
<gene>
    <name evidence="1" type="ORF">SEA_BILLNYE_51</name>
</gene>
<reference evidence="1 2" key="1">
    <citation type="submission" date="2018-01" db="EMBL/GenBank/DDBJ databases">
        <authorList>
            <person name="Grinwald M.F."/>
            <person name="Tasoff P."/>
            <person name="Simpson K.F."/>
            <person name="Vasser A."/>
            <person name="Shaffer C.D."/>
            <person name="Weston-Hafer K.A."/>
            <person name="Russell D.A."/>
            <person name="Pope W.H."/>
            <person name="Jacobs-Sera D."/>
            <person name="Hendrix R.W."/>
            <person name="Hatfull G.F."/>
        </authorList>
    </citation>
    <scope>NUCLEOTIDE SEQUENCE [LARGE SCALE GENOMIC DNA]</scope>
</reference>
<accession>A0A2L1IVS1</accession>
<dbReference type="EMBL" id="MG757153">
    <property type="protein sequence ID" value="AVD99253.1"/>
    <property type="molecule type" value="Genomic_DNA"/>
</dbReference>
<evidence type="ECO:0000313" key="1">
    <source>
        <dbReference type="EMBL" id="AVD99253.1"/>
    </source>
</evidence>
<keyword evidence="2" id="KW-1185">Reference proteome</keyword>
<protein>
    <submittedName>
        <fullName evidence="1">Uncharacterized protein</fullName>
    </submittedName>
</protein>
<sequence length="113" mass="13582">MASQNAEAKQAYALISLYEQCFQKKYNRKPQVNRFREKWGFMDMVADLTYSEARDTVEYYFKTGKQGHPVNFLLQNYDKIHQFMEEKKQDEAKRAELRRLTAQRVKEMEEKNG</sequence>
<dbReference type="Proteomes" id="UP000241925">
    <property type="component" value="Segment"/>
</dbReference>
<dbReference type="OrthoDB" id="16699at10239"/>
<organism evidence="1 2">
    <name type="scientific">Streptomyces phage BillNye</name>
    <dbReference type="NCBI Taxonomy" id="2079426"/>
    <lineage>
        <taxon>Viruses</taxon>
        <taxon>Duplodnaviria</taxon>
        <taxon>Heunggongvirae</taxon>
        <taxon>Uroviricota</taxon>
        <taxon>Caudoviricetes</taxon>
        <taxon>Stanwilliamsviridae</taxon>
        <taxon>Loccivirinae</taxon>
        <taxon>Wilnyevirus</taxon>
        <taxon>Wilnyevirus billnye</taxon>
    </lineage>
</organism>
<name>A0A2L1IVS1_9CAUD</name>